<dbReference type="EMBL" id="CP053452">
    <property type="protein sequence ID" value="QJW99620.1"/>
    <property type="molecule type" value="Genomic_DNA"/>
</dbReference>
<dbReference type="Proteomes" id="UP000503447">
    <property type="component" value="Chromosome"/>
</dbReference>
<sequence>MIRAATVLASLSVAAAFAAPVPPPTEKERFAKEWGKTYGASEFELRGKQLMVRTTTGKPTVDQWQDEVVGEPRTALVVKGEFEITVRVLDVVPPRKDAKNVGVVTTFAGLYLEGPAFRINGFVHQFYDLPIGAESELKRCLRISGTVPGLGLDEVLPEAERGQASFLRMHRKGNLLTMSNSIDGKKWTEPKNPFAGHEVEIPDALRAGVFFGHSTSQFGHATFDRFTVEKPMGEKAK</sequence>
<evidence type="ECO:0000313" key="2">
    <source>
        <dbReference type="EMBL" id="QJW99620.1"/>
    </source>
</evidence>
<dbReference type="KEGG" id="ftj:FTUN_7238"/>
<name>A0A6M5Z213_9BACT</name>
<accession>A0A6M5Z213</accession>
<evidence type="ECO:0000256" key="1">
    <source>
        <dbReference type="SAM" id="SignalP"/>
    </source>
</evidence>
<dbReference type="Gene3D" id="2.60.120.200">
    <property type="match status" value="1"/>
</dbReference>
<proteinExistence type="predicted"/>
<gene>
    <name evidence="2" type="ORF">FTUN_7238</name>
</gene>
<feature type="chain" id="PRO_5027106365" description="Beta-xylosidase C-terminal Concanavalin A-like domain-containing protein" evidence="1">
    <location>
        <begin position="19"/>
        <end position="237"/>
    </location>
</feature>
<organism evidence="2 3">
    <name type="scientific">Frigoriglobus tundricola</name>
    <dbReference type="NCBI Taxonomy" id="2774151"/>
    <lineage>
        <taxon>Bacteria</taxon>
        <taxon>Pseudomonadati</taxon>
        <taxon>Planctomycetota</taxon>
        <taxon>Planctomycetia</taxon>
        <taxon>Gemmatales</taxon>
        <taxon>Gemmataceae</taxon>
        <taxon>Frigoriglobus</taxon>
    </lineage>
</organism>
<dbReference type="RefSeq" id="WP_171474554.1">
    <property type="nucleotide sequence ID" value="NZ_CP053452.2"/>
</dbReference>
<dbReference type="AlphaFoldDB" id="A0A6M5Z213"/>
<reference evidence="3" key="1">
    <citation type="submission" date="2020-05" db="EMBL/GenBank/DDBJ databases">
        <title>Frigoriglobus tundricola gen. nov., sp. nov., a psychrotolerant cellulolytic planctomycete of the family Gemmataceae with two divergent copies of 16S rRNA gene.</title>
        <authorList>
            <person name="Kulichevskaya I.S."/>
            <person name="Ivanova A.A."/>
            <person name="Naumoff D.G."/>
            <person name="Beletsky A.V."/>
            <person name="Rijpstra W.I.C."/>
            <person name="Sinninghe Damste J.S."/>
            <person name="Mardanov A.V."/>
            <person name="Ravin N.V."/>
            <person name="Dedysh S.N."/>
        </authorList>
    </citation>
    <scope>NUCLEOTIDE SEQUENCE [LARGE SCALE GENOMIC DNA]</scope>
    <source>
        <strain evidence="3">PL17</strain>
    </source>
</reference>
<feature type="signal peptide" evidence="1">
    <location>
        <begin position="1"/>
        <end position="18"/>
    </location>
</feature>
<evidence type="ECO:0008006" key="4">
    <source>
        <dbReference type="Google" id="ProtNLM"/>
    </source>
</evidence>
<keyword evidence="1" id="KW-0732">Signal</keyword>
<keyword evidence="3" id="KW-1185">Reference proteome</keyword>
<evidence type="ECO:0000313" key="3">
    <source>
        <dbReference type="Proteomes" id="UP000503447"/>
    </source>
</evidence>
<protein>
    <recommendedName>
        <fullName evidence="4">Beta-xylosidase C-terminal Concanavalin A-like domain-containing protein</fullName>
    </recommendedName>
</protein>